<dbReference type="GeneID" id="9626050"/>
<proteinExistence type="predicted"/>
<dbReference type="KEGG" id="vcn:VOLCADRAFT_35381"/>
<evidence type="ECO:0000313" key="1">
    <source>
        <dbReference type="EMBL" id="EFJ39784.1"/>
    </source>
</evidence>
<sequence length="60" mass="6878">LIIMQIDFSKAFDSVDHETLWDFLMSYGLHGRILDSLKASYADVKFRVKLGNKLGPEFTV</sequence>
<dbReference type="InParanoid" id="D8UKH3"/>
<protein>
    <recommendedName>
        <fullName evidence="3">Reverse transcriptase domain-containing protein</fullName>
    </recommendedName>
</protein>
<organism evidence="2">
    <name type="scientific">Volvox carteri f. nagariensis</name>
    <dbReference type="NCBI Taxonomy" id="3068"/>
    <lineage>
        <taxon>Eukaryota</taxon>
        <taxon>Viridiplantae</taxon>
        <taxon>Chlorophyta</taxon>
        <taxon>core chlorophytes</taxon>
        <taxon>Chlorophyceae</taxon>
        <taxon>CS clade</taxon>
        <taxon>Chlamydomonadales</taxon>
        <taxon>Volvocaceae</taxon>
        <taxon>Volvox</taxon>
    </lineage>
</organism>
<evidence type="ECO:0008006" key="3">
    <source>
        <dbReference type="Google" id="ProtNLM"/>
    </source>
</evidence>
<dbReference type="EMBL" id="GL378447">
    <property type="protein sequence ID" value="EFJ39784.1"/>
    <property type="molecule type" value="Genomic_DNA"/>
</dbReference>
<dbReference type="OrthoDB" id="2019288at2759"/>
<dbReference type="AlphaFoldDB" id="D8UKH3"/>
<dbReference type="RefSeq" id="XP_002959161.1">
    <property type="nucleotide sequence ID" value="XM_002959115.1"/>
</dbReference>
<feature type="non-terminal residue" evidence="1">
    <location>
        <position position="1"/>
    </location>
</feature>
<evidence type="ECO:0000313" key="2">
    <source>
        <dbReference type="Proteomes" id="UP000001058"/>
    </source>
</evidence>
<reference evidence="1 2" key="1">
    <citation type="journal article" date="2010" name="Science">
        <title>Genomic analysis of organismal complexity in the multicellular green alga Volvox carteri.</title>
        <authorList>
            <person name="Prochnik S.E."/>
            <person name="Umen J."/>
            <person name="Nedelcu A.M."/>
            <person name="Hallmann A."/>
            <person name="Miller S.M."/>
            <person name="Nishii I."/>
            <person name="Ferris P."/>
            <person name="Kuo A."/>
            <person name="Mitros T."/>
            <person name="Fritz-Laylin L.K."/>
            <person name="Hellsten U."/>
            <person name="Chapman J."/>
            <person name="Simakov O."/>
            <person name="Rensing S.A."/>
            <person name="Terry A."/>
            <person name="Pangilinan J."/>
            <person name="Kapitonov V."/>
            <person name="Jurka J."/>
            <person name="Salamov A."/>
            <person name="Shapiro H."/>
            <person name="Schmutz J."/>
            <person name="Grimwood J."/>
            <person name="Lindquist E."/>
            <person name="Lucas S."/>
            <person name="Grigoriev I.V."/>
            <person name="Schmitt R."/>
            <person name="Kirk D."/>
            <person name="Rokhsar D.S."/>
        </authorList>
    </citation>
    <scope>NUCLEOTIDE SEQUENCE [LARGE SCALE GENOMIC DNA]</scope>
    <source>
        <strain evidence="2">f. Nagariensis / Eve</strain>
    </source>
</reference>
<accession>D8UKH3</accession>
<feature type="non-terminal residue" evidence="1">
    <location>
        <position position="60"/>
    </location>
</feature>
<keyword evidence="2" id="KW-1185">Reference proteome</keyword>
<dbReference type="Proteomes" id="UP000001058">
    <property type="component" value="Unassembled WGS sequence"/>
</dbReference>
<name>D8UKH3_VOLCA</name>
<gene>
    <name evidence="1" type="ORF">VOLCADRAFT_35381</name>
</gene>